<reference evidence="1" key="2">
    <citation type="submission" date="2024-03" db="EMBL/GenBank/DDBJ databases">
        <authorList>
            <person name="Ni Y."/>
            <person name="Xu T."/>
            <person name="Yan S."/>
            <person name="Chen L."/>
            <person name="Wang Y."/>
        </authorList>
    </citation>
    <scope>NUCLEOTIDE SEQUENCE</scope>
    <source>
        <strain evidence="1">NMP1</strain>
    </source>
</reference>
<dbReference type="EMBL" id="BK067782">
    <property type="protein sequence ID" value="DBA51661.1"/>
    <property type="molecule type" value="Genomic_DNA"/>
</dbReference>
<name>A0AAT9J9S0_9VIRU</name>
<reference evidence="1" key="1">
    <citation type="journal article" date="2024" name="Environ. Microbiol. Rep.">
        <title>Hiding in plain sight: The discovery of complete genomes of 11 hypothetical spindle-shaped viruses that putatively infect mesophilic ammonia-oxidizing archaea.</title>
        <authorList>
            <person name="Ni Y."/>
            <person name="Xu T."/>
            <person name="Yan S."/>
            <person name="Chen L."/>
            <person name="Wang Y."/>
        </authorList>
    </citation>
    <scope>NUCLEOTIDE SEQUENCE</scope>
    <source>
        <strain evidence="1">NMP1</strain>
    </source>
</reference>
<accession>A0AAT9J9S0</accession>
<evidence type="ECO:0000313" key="1">
    <source>
        <dbReference type="EMBL" id="DBA51661.1"/>
    </source>
</evidence>
<protein>
    <submittedName>
        <fullName evidence="1">ORF14</fullName>
    </submittedName>
</protein>
<proteinExistence type="predicted"/>
<organism evidence="1">
    <name type="scientific">Nitrosopumilaceae spindle-shaped virus</name>
    <dbReference type="NCBI Taxonomy" id="3065433"/>
    <lineage>
        <taxon>Viruses</taxon>
    </lineage>
</organism>
<sequence length="69" mass="8236">MGDLWKYKAIREIKARQEEARKKMKDENFAIDYECRSCGTLIKDFNSLLVHIDNGQEHEIRYLNKDETS</sequence>